<evidence type="ECO:0000313" key="11">
    <source>
        <dbReference type="Proteomes" id="UP000663852"/>
    </source>
</evidence>
<comment type="caution">
    <text evidence="10">The sequence shown here is derived from an EMBL/GenBank/DDBJ whole genome shotgun (WGS) entry which is preliminary data.</text>
</comment>
<evidence type="ECO:0000256" key="6">
    <source>
        <dbReference type="ARBA" id="ARBA00023033"/>
    </source>
</evidence>
<evidence type="ECO:0000256" key="5">
    <source>
        <dbReference type="ARBA" id="ARBA00023004"/>
    </source>
</evidence>
<keyword evidence="9" id="KW-0472">Membrane</keyword>
<gene>
    <name evidence="10" type="ORF">EDS130_LOCUS34020</name>
</gene>
<feature type="binding site" description="axial binding residue" evidence="7">
    <location>
        <position position="457"/>
    </location>
    <ligand>
        <name>heme</name>
        <dbReference type="ChEBI" id="CHEBI:30413"/>
    </ligand>
    <ligandPart>
        <name>Fe</name>
        <dbReference type="ChEBI" id="CHEBI:18248"/>
    </ligandPart>
</feature>
<keyword evidence="3 7" id="KW-0479">Metal-binding</keyword>
<evidence type="ECO:0000256" key="3">
    <source>
        <dbReference type="ARBA" id="ARBA00022723"/>
    </source>
</evidence>
<feature type="transmembrane region" description="Helical" evidence="9">
    <location>
        <begin position="12"/>
        <end position="34"/>
    </location>
</feature>
<keyword evidence="4 8" id="KW-0560">Oxidoreductase</keyword>
<dbReference type="AlphaFoldDB" id="A0A815IDM7"/>
<dbReference type="GO" id="GO:0016705">
    <property type="term" value="F:oxidoreductase activity, acting on paired donors, with incorporation or reduction of molecular oxygen"/>
    <property type="evidence" value="ECO:0007669"/>
    <property type="project" value="InterPro"/>
</dbReference>
<evidence type="ECO:0000256" key="4">
    <source>
        <dbReference type="ARBA" id="ARBA00023002"/>
    </source>
</evidence>
<dbReference type="GO" id="GO:0005506">
    <property type="term" value="F:iron ion binding"/>
    <property type="evidence" value="ECO:0007669"/>
    <property type="project" value="InterPro"/>
</dbReference>
<proteinExistence type="inferred from homology"/>
<organism evidence="10 11">
    <name type="scientific">Adineta ricciae</name>
    <name type="common">Rotifer</name>
    <dbReference type="NCBI Taxonomy" id="249248"/>
    <lineage>
        <taxon>Eukaryota</taxon>
        <taxon>Metazoa</taxon>
        <taxon>Spiralia</taxon>
        <taxon>Gnathifera</taxon>
        <taxon>Rotifera</taxon>
        <taxon>Eurotatoria</taxon>
        <taxon>Bdelloidea</taxon>
        <taxon>Adinetida</taxon>
        <taxon>Adinetidae</taxon>
        <taxon>Adineta</taxon>
    </lineage>
</organism>
<reference evidence="10" key="1">
    <citation type="submission" date="2021-02" db="EMBL/GenBank/DDBJ databases">
        <authorList>
            <person name="Nowell W R."/>
        </authorList>
    </citation>
    <scope>NUCLEOTIDE SEQUENCE</scope>
</reference>
<keyword evidence="2 7" id="KW-0349">Heme</keyword>
<dbReference type="InterPro" id="IPR036396">
    <property type="entry name" value="Cyt_P450_sf"/>
</dbReference>
<dbReference type="Proteomes" id="UP000663852">
    <property type="component" value="Unassembled WGS sequence"/>
</dbReference>
<protein>
    <recommendedName>
        <fullName evidence="12">Cytochrome P450</fullName>
    </recommendedName>
</protein>
<evidence type="ECO:0008006" key="12">
    <source>
        <dbReference type="Google" id="ProtNLM"/>
    </source>
</evidence>
<accession>A0A815IDM7</accession>
<dbReference type="InterPro" id="IPR001128">
    <property type="entry name" value="Cyt_P450"/>
</dbReference>
<dbReference type="PANTHER" id="PTHR24286:SF384">
    <property type="entry name" value="P450, PUTATIVE (EUROFUNG)-RELATED"/>
    <property type="match status" value="1"/>
</dbReference>
<name>A0A815IDM7_ADIRI</name>
<keyword evidence="9" id="KW-1133">Transmembrane helix</keyword>
<evidence type="ECO:0000256" key="9">
    <source>
        <dbReference type="SAM" id="Phobius"/>
    </source>
</evidence>
<dbReference type="PRINTS" id="PR00385">
    <property type="entry name" value="P450"/>
</dbReference>
<evidence type="ECO:0000313" key="10">
    <source>
        <dbReference type="EMBL" id="CAF1364577.1"/>
    </source>
</evidence>
<dbReference type="Gene3D" id="1.10.630.10">
    <property type="entry name" value="Cytochrome P450"/>
    <property type="match status" value="1"/>
</dbReference>
<dbReference type="Pfam" id="PF00067">
    <property type="entry name" value="p450"/>
    <property type="match status" value="1"/>
</dbReference>
<dbReference type="PROSITE" id="PS00086">
    <property type="entry name" value="CYTOCHROME_P450"/>
    <property type="match status" value="1"/>
</dbReference>
<feature type="transmembrane region" description="Helical" evidence="9">
    <location>
        <begin position="46"/>
        <end position="64"/>
    </location>
</feature>
<dbReference type="PRINTS" id="PR00463">
    <property type="entry name" value="EP450I"/>
</dbReference>
<keyword evidence="9" id="KW-0812">Transmembrane</keyword>
<comment type="cofactor">
    <cofactor evidence="7">
        <name>heme</name>
        <dbReference type="ChEBI" id="CHEBI:30413"/>
    </cofactor>
</comment>
<comment type="similarity">
    <text evidence="1 8">Belongs to the cytochrome P450 family.</text>
</comment>
<dbReference type="SUPFAM" id="SSF48264">
    <property type="entry name" value="Cytochrome P450"/>
    <property type="match status" value="1"/>
</dbReference>
<evidence type="ECO:0000256" key="7">
    <source>
        <dbReference type="PIRSR" id="PIRSR602401-1"/>
    </source>
</evidence>
<dbReference type="GO" id="GO:0016125">
    <property type="term" value="P:sterol metabolic process"/>
    <property type="evidence" value="ECO:0007669"/>
    <property type="project" value="TreeGrafter"/>
</dbReference>
<dbReference type="GO" id="GO:0020037">
    <property type="term" value="F:heme binding"/>
    <property type="evidence" value="ECO:0007669"/>
    <property type="project" value="InterPro"/>
</dbReference>
<dbReference type="OrthoDB" id="1372046at2759"/>
<dbReference type="PANTHER" id="PTHR24286">
    <property type="entry name" value="CYTOCHROME P450 26"/>
    <property type="match status" value="1"/>
</dbReference>
<sequence>MLDLKPTILGQSFLFVLLSLFTCAVTFLLQRHWTSITSEGSNDLEVAALIVLGCFLCGLWFFVLHREKRKSSPAPDLEPTVPIVSSATWSQDPFAFLVKHSGSGNYAFRKNGVMHLVVQSPDQIRGIFEHVGSELDRFPNNQKRFLRGERSLEFLFGEEHKTRKLAVVHAMDFNSFRRHMYTLSTLSAAYARRLDGCDAGQCKSVLKKFGLAAVSVIILGKQLTAVELEEYLRLFHQHFTGLKATRKWNIPGTTYFQGTQAKKELERRLRLRVRKCRRANNDDDSESVLFRLAKSDLPEDDIVDNLLMLWAAGFEPVRITLAWILAFLGTHPEVKQLVQQEVEALATRFCADKWDSSSSDAIWEAVRSMKYTECVLYETLRMRPPATHVSFGINPRLSSYRVGEAVVPAGWRIICGWTGTFNDPRVFEAAESFRPERFEHDPSPLGFTPFGGGIRRCPGRFFVKYEILLFLFVLFQHHRPHIQATTTPTMDKPNVSPRDLLITLGP</sequence>
<evidence type="ECO:0000256" key="2">
    <source>
        <dbReference type="ARBA" id="ARBA00022617"/>
    </source>
</evidence>
<dbReference type="EMBL" id="CAJNOJ010000279">
    <property type="protein sequence ID" value="CAF1364577.1"/>
    <property type="molecule type" value="Genomic_DNA"/>
</dbReference>
<dbReference type="InterPro" id="IPR017972">
    <property type="entry name" value="Cyt_P450_CS"/>
</dbReference>
<keyword evidence="6 8" id="KW-0503">Monooxygenase</keyword>
<evidence type="ECO:0000256" key="8">
    <source>
        <dbReference type="RuleBase" id="RU000461"/>
    </source>
</evidence>
<dbReference type="GO" id="GO:0004497">
    <property type="term" value="F:monooxygenase activity"/>
    <property type="evidence" value="ECO:0007669"/>
    <property type="project" value="UniProtKB-KW"/>
</dbReference>
<dbReference type="InterPro" id="IPR002401">
    <property type="entry name" value="Cyt_P450_E_grp-I"/>
</dbReference>
<evidence type="ECO:0000256" key="1">
    <source>
        <dbReference type="ARBA" id="ARBA00010617"/>
    </source>
</evidence>
<keyword evidence="5 7" id="KW-0408">Iron</keyword>
<dbReference type="CDD" id="cd00302">
    <property type="entry name" value="cytochrome_P450"/>
    <property type="match status" value="1"/>
</dbReference>